<dbReference type="InterPro" id="IPR050484">
    <property type="entry name" value="Transf_Hexapept/Carb_Anhydrase"/>
</dbReference>
<dbReference type="PANTHER" id="PTHR13061:SF29">
    <property type="entry name" value="GAMMA CARBONIC ANHYDRASE-LIKE 1, MITOCHONDRIAL-RELATED"/>
    <property type="match status" value="1"/>
</dbReference>
<feature type="compositionally biased region" description="Basic and acidic residues" evidence="1">
    <location>
        <begin position="229"/>
        <end position="256"/>
    </location>
</feature>
<dbReference type="Gene3D" id="2.160.10.10">
    <property type="entry name" value="Hexapeptide repeat proteins"/>
    <property type="match status" value="1"/>
</dbReference>
<gene>
    <name evidence="2" type="ORF">PBIL07802_LOCUS7662</name>
    <name evidence="3" type="ORF">PBIL07802_LOCUS7663</name>
</gene>
<sequence>MASMLAGYGKALAGVCRTVGRGLISTGYALQGVATKETFCGHRAVVSFKGATPSLGANTFVAPSAAVIGRVTVGSGSSVWNGAVVRGDVNEIKIGNNSAIQEGAVVHVTTPSGSSAGYSTSIGNNVVVGNNSIVHAATLGNFVTVGANAQVLDGAIVEDMSCIAPGAVVTPNTKIASGELWAGNPAKKLRVLSDSEKEALKSASAEIQALGASYNNEYSKPWQQVELEKEAREARQERSADYDSHIGIGEKSRDYLDNPIKYHA</sequence>
<name>A0A7S3D3U5_9EUKA</name>
<protein>
    <recommendedName>
        <fullName evidence="4">Gamma carbonic anhydrase</fullName>
    </recommendedName>
</protein>
<dbReference type="EMBL" id="HBIB01011795">
    <property type="protein sequence ID" value="CAE0245482.1"/>
    <property type="molecule type" value="Transcribed_RNA"/>
</dbReference>
<dbReference type="EMBL" id="HBIB01011794">
    <property type="protein sequence ID" value="CAE0245481.1"/>
    <property type="molecule type" value="Transcribed_RNA"/>
</dbReference>
<feature type="region of interest" description="Disordered" evidence="1">
    <location>
        <begin position="229"/>
        <end position="264"/>
    </location>
</feature>
<evidence type="ECO:0000313" key="3">
    <source>
        <dbReference type="EMBL" id="CAE0245482.1"/>
    </source>
</evidence>
<evidence type="ECO:0000313" key="2">
    <source>
        <dbReference type="EMBL" id="CAE0245481.1"/>
    </source>
</evidence>
<dbReference type="CDD" id="cd04645">
    <property type="entry name" value="LbH_gamma_CA_like"/>
    <property type="match status" value="1"/>
</dbReference>
<dbReference type="AlphaFoldDB" id="A0A7S3D3U5"/>
<dbReference type="PANTHER" id="PTHR13061">
    <property type="entry name" value="DYNACTIN SUBUNIT P25"/>
    <property type="match status" value="1"/>
</dbReference>
<dbReference type="SUPFAM" id="SSF51161">
    <property type="entry name" value="Trimeric LpxA-like enzymes"/>
    <property type="match status" value="1"/>
</dbReference>
<evidence type="ECO:0008006" key="4">
    <source>
        <dbReference type="Google" id="ProtNLM"/>
    </source>
</evidence>
<evidence type="ECO:0000256" key="1">
    <source>
        <dbReference type="SAM" id="MobiDB-lite"/>
    </source>
</evidence>
<dbReference type="InterPro" id="IPR047324">
    <property type="entry name" value="LbH_gamma_CA-like"/>
</dbReference>
<reference evidence="3" key="1">
    <citation type="submission" date="2021-01" db="EMBL/GenBank/DDBJ databases">
        <authorList>
            <person name="Corre E."/>
            <person name="Pelletier E."/>
            <person name="Niang G."/>
            <person name="Scheremetjew M."/>
            <person name="Finn R."/>
            <person name="Kale V."/>
            <person name="Holt S."/>
            <person name="Cochrane G."/>
            <person name="Meng A."/>
            <person name="Brown T."/>
            <person name="Cohen L."/>
        </authorList>
    </citation>
    <scope>NUCLEOTIDE SEQUENCE</scope>
    <source>
        <strain evidence="3">NIES-2562</strain>
    </source>
</reference>
<dbReference type="InterPro" id="IPR011004">
    <property type="entry name" value="Trimer_LpxA-like_sf"/>
</dbReference>
<organism evidence="3">
    <name type="scientific">Palpitomonas bilix</name>
    <dbReference type="NCBI Taxonomy" id="652834"/>
    <lineage>
        <taxon>Eukaryota</taxon>
        <taxon>Eukaryota incertae sedis</taxon>
    </lineage>
</organism>
<accession>A0A7S3D3U5</accession>
<proteinExistence type="predicted"/>